<evidence type="ECO:0000259" key="3">
    <source>
        <dbReference type="Pfam" id="PF01370"/>
    </source>
</evidence>
<organism evidence="4 5">
    <name type="scientific">Colletotrichum sojae</name>
    <dbReference type="NCBI Taxonomy" id="2175907"/>
    <lineage>
        <taxon>Eukaryota</taxon>
        <taxon>Fungi</taxon>
        <taxon>Dikarya</taxon>
        <taxon>Ascomycota</taxon>
        <taxon>Pezizomycotina</taxon>
        <taxon>Sordariomycetes</taxon>
        <taxon>Hypocreomycetidae</taxon>
        <taxon>Glomerellales</taxon>
        <taxon>Glomerellaceae</taxon>
        <taxon>Colletotrichum</taxon>
        <taxon>Colletotrichum orchidearum species complex</taxon>
    </lineage>
</organism>
<dbReference type="PANTHER" id="PTHR10366">
    <property type="entry name" value="NAD DEPENDENT EPIMERASE/DEHYDRATASE"/>
    <property type="match status" value="1"/>
</dbReference>
<dbReference type="FunFam" id="3.40.50.720:FF:000426">
    <property type="entry name" value="Aldehyde reductase 2"/>
    <property type="match status" value="1"/>
</dbReference>
<evidence type="ECO:0000313" key="5">
    <source>
        <dbReference type="Proteomes" id="UP000652219"/>
    </source>
</evidence>
<dbReference type="InterPro" id="IPR001509">
    <property type="entry name" value="Epimerase_deHydtase"/>
</dbReference>
<sequence>MSPIDQPAIPKGSLVLVIGANGFIGSNISDQLLQLGYKVRGTTRNPAKNTWITSLFDRKYGAGNFELVSVPDMEAPDAFDEAVGGISAVVHTATNFTMSPDPHAVIPGTIAGTVNAMASAMREPSVKRFVLTSSSASALIPKPDTPGIITTETWNDEIVEFAFRDPPYEPERAYPVYAASKTLSEKEAWKFVQREKPGFVFNAVLPNINFGASLDLAGQGHPSTSGMVAELFKGNPAPLASLPAQYFVDVEDDALLHVAAVIHPDVQSERVFAFAEPVNGDRVLSILRKLYPDRSFPANFQSEEDLSKIVPRARAKQLLRDMGKDGWTSLEESVKRNTEDIDAGCGN</sequence>
<keyword evidence="5" id="KW-1185">Reference proteome</keyword>
<evidence type="ECO:0000256" key="1">
    <source>
        <dbReference type="ARBA" id="ARBA00023002"/>
    </source>
</evidence>
<dbReference type="Pfam" id="PF01370">
    <property type="entry name" value="Epimerase"/>
    <property type="match status" value="1"/>
</dbReference>
<proteinExistence type="inferred from homology"/>
<dbReference type="InterPro" id="IPR050425">
    <property type="entry name" value="NAD(P)_dehydrat-like"/>
</dbReference>
<dbReference type="GO" id="GO:0016616">
    <property type="term" value="F:oxidoreductase activity, acting on the CH-OH group of donors, NAD or NADP as acceptor"/>
    <property type="evidence" value="ECO:0007669"/>
    <property type="project" value="TreeGrafter"/>
</dbReference>
<dbReference type="SUPFAM" id="SSF51735">
    <property type="entry name" value="NAD(P)-binding Rossmann-fold domains"/>
    <property type="match status" value="1"/>
</dbReference>
<evidence type="ECO:0000313" key="4">
    <source>
        <dbReference type="EMBL" id="KAF6798856.1"/>
    </source>
</evidence>
<dbReference type="EMBL" id="WIGN01000329">
    <property type="protein sequence ID" value="KAF6798856.1"/>
    <property type="molecule type" value="Genomic_DNA"/>
</dbReference>
<dbReference type="PANTHER" id="PTHR10366:SF562">
    <property type="entry name" value="ALDEHYDE REDUCTASE II (AFU_ORTHOLOGUE AFUA_1G11360)"/>
    <property type="match status" value="1"/>
</dbReference>
<keyword evidence="1" id="KW-0560">Oxidoreductase</keyword>
<protein>
    <submittedName>
        <fullName evidence="4">Aldehyde reductase protein</fullName>
    </submittedName>
</protein>
<accession>A0A8H6MLL9</accession>
<feature type="domain" description="NAD-dependent epimerase/dehydratase" evidence="3">
    <location>
        <begin position="15"/>
        <end position="265"/>
    </location>
</feature>
<dbReference type="AlphaFoldDB" id="A0A8H6MLL9"/>
<evidence type="ECO:0000256" key="2">
    <source>
        <dbReference type="ARBA" id="ARBA00023445"/>
    </source>
</evidence>
<comment type="caution">
    <text evidence="4">The sequence shown here is derived from an EMBL/GenBank/DDBJ whole genome shotgun (WGS) entry which is preliminary data.</text>
</comment>
<name>A0A8H6MLL9_9PEZI</name>
<comment type="similarity">
    <text evidence="2">Belongs to the NAD(P)-dependent epimerase/dehydratase family. Dihydroflavonol-4-reductase subfamily.</text>
</comment>
<gene>
    <name evidence="4" type="ORF">CSOJ01_12591</name>
</gene>
<dbReference type="InterPro" id="IPR036291">
    <property type="entry name" value="NAD(P)-bd_dom_sf"/>
</dbReference>
<dbReference type="Proteomes" id="UP000652219">
    <property type="component" value="Unassembled WGS sequence"/>
</dbReference>
<reference evidence="4 5" key="1">
    <citation type="journal article" date="2020" name="Phytopathology">
        <title>Genome Sequence Resources of Colletotrichum truncatum, C. plurivorum, C. musicola, and C. sojae: Four Species Pathogenic to Soybean (Glycine max).</title>
        <authorList>
            <person name="Rogerio F."/>
            <person name="Boufleur T.R."/>
            <person name="Ciampi-Guillardi M."/>
            <person name="Sukno S.A."/>
            <person name="Thon M.R."/>
            <person name="Massola Junior N.S."/>
            <person name="Baroncelli R."/>
        </authorList>
    </citation>
    <scope>NUCLEOTIDE SEQUENCE [LARGE SCALE GENOMIC DNA]</scope>
    <source>
        <strain evidence="4 5">LFN0009</strain>
    </source>
</reference>
<dbReference type="Gene3D" id="3.40.50.720">
    <property type="entry name" value="NAD(P)-binding Rossmann-like Domain"/>
    <property type="match status" value="1"/>
</dbReference>